<sequence>MQTNLMQCAAYGLSTDRLTSHPFNLCSNAGSTHTSISQRQILDMTLSTCTQLLWSTMARPVLSGTCPVKLLYGLGHRAAAQFQGLGNLLIA</sequence>
<dbReference type="EMBL" id="CATNWA010007149">
    <property type="protein sequence ID" value="CAI9553431.1"/>
    <property type="molecule type" value="Genomic_DNA"/>
</dbReference>
<protein>
    <submittedName>
        <fullName evidence="1">Uncharacterized protein</fullName>
    </submittedName>
</protein>
<proteinExistence type="predicted"/>
<keyword evidence="2" id="KW-1185">Reference proteome</keyword>
<accession>A0ABN9C122</accession>
<comment type="caution">
    <text evidence="1">The sequence shown here is derived from an EMBL/GenBank/DDBJ whole genome shotgun (WGS) entry which is preliminary data.</text>
</comment>
<gene>
    <name evidence="1" type="ORF">SPARVUS_LOCUS4042238</name>
</gene>
<evidence type="ECO:0000313" key="1">
    <source>
        <dbReference type="EMBL" id="CAI9553431.1"/>
    </source>
</evidence>
<reference evidence="1" key="1">
    <citation type="submission" date="2023-05" db="EMBL/GenBank/DDBJ databases">
        <authorList>
            <person name="Stuckert A."/>
        </authorList>
    </citation>
    <scope>NUCLEOTIDE SEQUENCE</scope>
</reference>
<evidence type="ECO:0000313" key="2">
    <source>
        <dbReference type="Proteomes" id="UP001162483"/>
    </source>
</evidence>
<name>A0ABN9C122_9NEOB</name>
<organism evidence="1 2">
    <name type="scientific">Staurois parvus</name>
    <dbReference type="NCBI Taxonomy" id="386267"/>
    <lineage>
        <taxon>Eukaryota</taxon>
        <taxon>Metazoa</taxon>
        <taxon>Chordata</taxon>
        <taxon>Craniata</taxon>
        <taxon>Vertebrata</taxon>
        <taxon>Euteleostomi</taxon>
        <taxon>Amphibia</taxon>
        <taxon>Batrachia</taxon>
        <taxon>Anura</taxon>
        <taxon>Neobatrachia</taxon>
        <taxon>Ranoidea</taxon>
        <taxon>Ranidae</taxon>
        <taxon>Staurois</taxon>
    </lineage>
</organism>
<dbReference type="Proteomes" id="UP001162483">
    <property type="component" value="Unassembled WGS sequence"/>
</dbReference>